<dbReference type="GO" id="GO:0071978">
    <property type="term" value="P:bacterial-type flagellum-dependent swarming motility"/>
    <property type="evidence" value="ECO:0007669"/>
    <property type="project" value="TreeGrafter"/>
</dbReference>
<dbReference type="NCBIfam" id="NF009331">
    <property type="entry name" value="PRK12689.1"/>
    <property type="match status" value="1"/>
</dbReference>
<dbReference type="Pfam" id="PF06429">
    <property type="entry name" value="Flg_bbr_C"/>
    <property type="match status" value="1"/>
</dbReference>
<evidence type="ECO:0000256" key="3">
    <source>
        <dbReference type="ARBA" id="ARBA00023143"/>
    </source>
</evidence>
<dbReference type="InterPro" id="IPR053967">
    <property type="entry name" value="LlgE_F_G-like_D1"/>
</dbReference>
<sequence>MQNTLLVGLSRQVVLRRELDVVANNIANVNTSGFKADGAVFEEFIGKTARSDNMSNRDRQVSFVRDRATWTDFSSGSMERTGNATDVAINGKGFFAVQTPGGERYTRNGGFLVDNTGQLVTSEGYPVLGENGPIQFQPNDVNIKISGDGTVSVAVAGNPGQESQRGKLRMVGFDNPAMLQKAGVGTFALKDGATPIPDTQSKFVQGSVEKSNVRSVVEMTRMIEITRTYTQVANMMQQQSDMRRTAIDKLAEVPA</sequence>
<evidence type="ECO:0000313" key="8">
    <source>
        <dbReference type="EMBL" id="RDV05194.1"/>
    </source>
</evidence>
<evidence type="ECO:0000259" key="7">
    <source>
        <dbReference type="Pfam" id="PF22692"/>
    </source>
</evidence>
<dbReference type="InterPro" id="IPR037925">
    <property type="entry name" value="FlgE/F/G-like"/>
</dbReference>
<dbReference type="InterPro" id="IPR010930">
    <property type="entry name" value="Flg_bb/hook_C_dom"/>
</dbReference>
<keyword evidence="8" id="KW-0282">Flagellum</keyword>
<dbReference type="PROSITE" id="PS00588">
    <property type="entry name" value="FLAGELLA_BB_ROD"/>
    <property type="match status" value="1"/>
</dbReference>
<organism evidence="8 9">
    <name type="scientific">Undibacter mobilis</name>
    <dbReference type="NCBI Taxonomy" id="2292256"/>
    <lineage>
        <taxon>Bacteria</taxon>
        <taxon>Pseudomonadati</taxon>
        <taxon>Pseudomonadota</taxon>
        <taxon>Alphaproteobacteria</taxon>
        <taxon>Hyphomicrobiales</taxon>
        <taxon>Nitrobacteraceae</taxon>
        <taxon>Undibacter</taxon>
    </lineage>
</organism>
<keyword evidence="9" id="KW-1185">Reference proteome</keyword>
<feature type="domain" description="Flagellar basal body rod protein N-terminal" evidence="5">
    <location>
        <begin position="5"/>
        <end position="35"/>
    </location>
</feature>
<evidence type="ECO:0000313" key="9">
    <source>
        <dbReference type="Proteomes" id="UP000263993"/>
    </source>
</evidence>
<keyword evidence="8" id="KW-0969">Cilium</keyword>
<dbReference type="PANTHER" id="PTHR30435">
    <property type="entry name" value="FLAGELLAR PROTEIN"/>
    <property type="match status" value="1"/>
</dbReference>
<dbReference type="InterPro" id="IPR019776">
    <property type="entry name" value="Flagellar_basal_body_rod_CS"/>
</dbReference>
<comment type="subcellular location">
    <subcellularLocation>
        <location evidence="1 4">Bacterial flagellum basal body</location>
    </subcellularLocation>
</comment>
<dbReference type="AlphaFoldDB" id="A0A371BC89"/>
<proteinExistence type="inferred from homology"/>
<dbReference type="RefSeq" id="WP_115517221.1">
    <property type="nucleotide sequence ID" value="NZ_QRGO01000001.1"/>
</dbReference>
<dbReference type="SUPFAM" id="SSF117143">
    <property type="entry name" value="Flagellar hook protein flgE"/>
    <property type="match status" value="1"/>
</dbReference>
<reference evidence="9" key="1">
    <citation type="submission" date="2018-08" db="EMBL/GenBank/DDBJ databases">
        <authorList>
            <person name="Kim S.-J."/>
            <person name="Jung G.-Y."/>
        </authorList>
    </citation>
    <scope>NUCLEOTIDE SEQUENCE [LARGE SCALE GENOMIC DNA]</scope>
    <source>
        <strain evidence="9">GY_H</strain>
    </source>
</reference>
<protein>
    <recommendedName>
        <fullName evidence="4">Flagellar basal-body rod protein FlgF</fullName>
    </recommendedName>
</protein>
<name>A0A371BC89_9BRAD</name>
<dbReference type="NCBIfam" id="TIGR03506">
    <property type="entry name" value="FlgEFG_subfam"/>
    <property type="match status" value="1"/>
</dbReference>
<dbReference type="InterPro" id="IPR020013">
    <property type="entry name" value="Flagellar_FlgE/F/G"/>
</dbReference>
<dbReference type="PANTHER" id="PTHR30435:SF19">
    <property type="entry name" value="FLAGELLAR BASAL-BODY ROD PROTEIN FLGG"/>
    <property type="match status" value="1"/>
</dbReference>
<dbReference type="NCBIfam" id="TIGR02490">
    <property type="entry name" value="flgF"/>
    <property type="match status" value="1"/>
</dbReference>
<evidence type="ECO:0000256" key="1">
    <source>
        <dbReference type="ARBA" id="ARBA00004117"/>
    </source>
</evidence>
<comment type="subunit">
    <text evidence="4">The basal body constitutes a major portion of the flagellar organelle and consists of five rings (E,L,P,S, and M) mounted on a central rod. The rod consists of about 26 subunits of FlgG in the distal portion, and FlgB, FlgC and FlgF are thought to build up the proximal portion of the rod with about 6 subunits each.</text>
</comment>
<evidence type="ECO:0000259" key="5">
    <source>
        <dbReference type="Pfam" id="PF00460"/>
    </source>
</evidence>
<dbReference type="InterPro" id="IPR012836">
    <property type="entry name" value="FlgF"/>
</dbReference>
<evidence type="ECO:0000256" key="4">
    <source>
        <dbReference type="RuleBase" id="RU362116"/>
    </source>
</evidence>
<comment type="similarity">
    <text evidence="2 4">Belongs to the flagella basal body rod proteins family.</text>
</comment>
<accession>A0A371BC89</accession>
<dbReference type="Pfam" id="PF22692">
    <property type="entry name" value="LlgE_F_G_D1"/>
    <property type="match status" value="1"/>
</dbReference>
<dbReference type="Pfam" id="PF00460">
    <property type="entry name" value="Flg_bb_rod"/>
    <property type="match status" value="1"/>
</dbReference>
<evidence type="ECO:0000259" key="6">
    <source>
        <dbReference type="Pfam" id="PF06429"/>
    </source>
</evidence>
<feature type="domain" description="Flagellar hook protein FlgE/F/G-like D1" evidence="7">
    <location>
        <begin position="88"/>
        <end position="153"/>
    </location>
</feature>
<evidence type="ECO:0000256" key="2">
    <source>
        <dbReference type="ARBA" id="ARBA00009677"/>
    </source>
</evidence>
<dbReference type="OrthoDB" id="9804559at2"/>
<comment type="caution">
    <text evidence="8">The sequence shown here is derived from an EMBL/GenBank/DDBJ whole genome shotgun (WGS) entry which is preliminary data.</text>
</comment>
<gene>
    <name evidence="8" type="ORF">DXH78_11825</name>
</gene>
<feature type="domain" description="Flagellar basal-body/hook protein C-terminal" evidence="6">
    <location>
        <begin position="205"/>
        <end position="247"/>
    </location>
</feature>
<dbReference type="InterPro" id="IPR001444">
    <property type="entry name" value="Flag_bb_rod_N"/>
</dbReference>
<dbReference type="Proteomes" id="UP000263993">
    <property type="component" value="Unassembled WGS sequence"/>
</dbReference>
<keyword evidence="3 4" id="KW-0975">Bacterial flagellum</keyword>
<dbReference type="GO" id="GO:0030694">
    <property type="term" value="C:bacterial-type flagellum basal body, rod"/>
    <property type="evidence" value="ECO:0007669"/>
    <property type="project" value="UniProtKB-UniRule"/>
</dbReference>
<keyword evidence="8" id="KW-0966">Cell projection</keyword>
<dbReference type="EMBL" id="QRGO01000001">
    <property type="protein sequence ID" value="RDV05194.1"/>
    <property type="molecule type" value="Genomic_DNA"/>
</dbReference>